<dbReference type="Proteomes" id="UP000070134">
    <property type="component" value="Chromosome"/>
</dbReference>
<protein>
    <submittedName>
        <fullName evidence="2">Uncharacterized protein</fullName>
    </submittedName>
</protein>
<dbReference type="AlphaFoldDB" id="A0A126ZWV9"/>
<evidence type="ECO:0000256" key="1">
    <source>
        <dbReference type="SAM" id="MobiDB-lite"/>
    </source>
</evidence>
<proteinExistence type="predicted"/>
<gene>
    <name evidence="2" type="ORF">SA2016_0983</name>
</gene>
<reference evidence="2 3" key="1">
    <citation type="submission" date="2016-02" db="EMBL/GenBank/DDBJ databases">
        <title>Complete genome of Sinomonas atrocyanea KCTC 3377.</title>
        <authorList>
            <person name="Kim K.M."/>
        </authorList>
    </citation>
    <scope>NUCLEOTIDE SEQUENCE [LARGE SCALE GENOMIC DNA]</scope>
    <source>
        <strain evidence="2 3">KCTC 3377</strain>
    </source>
</reference>
<name>A0A126ZWV9_9MICC</name>
<dbReference type="RefSeq" id="WP_066495979.1">
    <property type="nucleotide sequence ID" value="NZ_BJMO01000043.1"/>
</dbReference>
<organism evidence="2 3">
    <name type="scientific">Sinomonas atrocyanea</name>
    <dbReference type="NCBI Taxonomy" id="37927"/>
    <lineage>
        <taxon>Bacteria</taxon>
        <taxon>Bacillati</taxon>
        <taxon>Actinomycetota</taxon>
        <taxon>Actinomycetes</taxon>
        <taxon>Micrococcales</taxon>
        <taxon>Micrococcaceae</taxon>
        <taxon>Sinomonas</taxon>
    </lineage>
</organism>
<feature type="region of interest" description="Disordered" evidence="1">
    <location>
        <begin position="1"/>
        <end position="30"/>
    </location>
</feature>
<sequence>MTIIAESRSASSVTPAMTRLQEESDPVGREEHALRALTRAGMSRQTEREQIRRLAGGDIWSG</sequence>
<evidence type="ECO:0000313" key="2">
    <source>
        <dbReference type="EMBL" id="AMM31668.1"/>
    </source>
</evidence>
<feature type="compositionally biased region" description="Basic and acidic residues" evidence="1">
    <location>
        <begin position="20"/>
        <end position="30"/>
    </location>
</feature>
<dbReference type="KEGG" id="satk:SA2016_0983"/>
<dbReference type="EMBL" id="CP014518">
    <property type="protein sequence ID" value="AMM31668.1"/>
    <property type="molecule type" value="Genomic_DNA"/>
</dbReference>
<evidence type="ECO:0000313" key="3">
    <source>
        <dbReference type="Proteomes" id="UP000070134"/>
    </source>
</evidence>
<keyword evidence="3" id="KW-1185">Reference proteome</keyword>
<accession>A0A126ZWV9</accession>